<evidence type="ECO:0008006" key="3">
    <source>
        <dbReference type="Google" id="ProtNLM"/>
    </source>
</evidence>
<dbReference type="EMBL" id="JAWLLM010000018">
    <property type="protein sequence ID" value="MDV7043912.1"/>
    <property type="molecule type" value="Genomic_DNA"/>
</dbReference>
<comment type="caution">
    <text evidence="1">The sequence shown here is derived from an EMBL/GenBank/DDBJ whole genome shotgun (WGS) entry which is preliminary data.</text>
</comment>
<dbReference type="RefSeq" id="WP_155518197.1">
    <property type="nucleotide sequence ID" value="NZ_CP104920.1"/>
</dbReference>
<dbReference type="Proteomes" id="UP001187868">
    <property type="component" value="Unassembled WGS sequence"/>
</dbReference>
<proteinExistence type="predicted"/>
<gene>
    <name evidence="1" type="ORF">RUJ08_17425</name>
</gene>
<evidence type="ECO:0000313" key="2">
    <source>
        <dbReference type="Proteomes" id="UP001187868"/>
    </source>
</evidence>
<organism evidence="1 2">
    <name type="scientific">Dickeya solani</name>
    <dbReference type="NCBI Taxonomy" id="1089444"/>
    <lineage>
        <taxon>Bacteria</taxon>
        <taxon>Pseudomonadati</taxon>
        <taxon>Pseudomonadota</taxon>
        <taxon>Gammaproteobacteria</taxon>
        <taxon>Enterobacterales</taxon>
        <taxon>Pectobacteriaceae</taxon>
        <taxon>Dickeya</taxon>
    </lineage>
</organism>
<name>A0ABU4EK01_9GAMM</name>
<sequence length="58" mass="6409">MKEITIDLRGLNPPTITPFTRDGAVDYAKRAIHDRLLPLEAGEEIKAVIRAAELPRVG</sequence>
<evidence type="ECO:0000313" key="1">
    <source>
        <dbReference type="EMBL" id="MDV7043912.1"/>
    </source>
</evidence>
<protein>
    <recommendedName>
        <fullName evidence="3">4-hydroxy-tetrahydrodipicolinate synthase</fullName>
    </recommendedName>
</protein>
<keyword evidence="2" id="KW-1185">Reference proteome</keyword>
<accession>A0ABU4EK01</accession>
<reference evidence="1 2" key="1">
    <citation type="submission" date="2023-10" db="EMBL/GenBank/DDBJ databases">
        <title>Clonality and diversity in the soft rot Dickeya solani phytopathogen.</title>
        <authorList>
            <person name="Pedron J."/>
            <person name="Van Gijisegem F."/>
            <person name="Portier P."/>
            <person name="Taghouti G."/>
        </authorList>
    </citation>
    <scope>NUCLEOTIDE SEQUENCE [LARGE SCALE GENOMIC DNA]</scope>
    <source>
        <strain evidence="1 2">FVG2-MFV017-A9</strain>
    </source>
</reference>